<evidence type="ECO:0000256" key="9">
    <source>
        <dbReference type="ARBA" id="ARBA00059018"/>
    </source>
</evidence>
<comment type="subunit">
    <text evidence="13">Forms a complex with SecD. Part of the essential Sec protein translocation apparatus which comprises SecA, SecYEG and auxiliary proteins SecDF. Other proteins may also be involved.</text>
</comment>
<dbReference type="NCBIfam" id="TIGR00966">
    <property type="entry name" value="transloc_SecF"/>
    <property type="match status" value="1"/>
</dbReference>
<evidence type="ECO:0000313" key="15">
    <source>
        <dbReference type="EMBL" id="MBZ0156796.1"/>
    </source>
</evidence>
<evidence type="ECO:0000256" key="6">
    <source>
        <dbReference type="ARBA" id="ARBA00022989"/>
    </source>
</evidence>
<keyword evidence="7 13" id="KW-0811">Translocation</keyword>
<evidence type="ECO:0000256" key="12">
    <source>
        <dbReference type="ARBA" id="ARBA00065973"/>
    </source>
</evidence>
<evidence type="ECO:0000259" key="14">
    <source>
        <dbReference type="Pfam" id="PF02355"/>
    </source>
</evidence>
<keyword evidence="2 13" id="KW-0813">Transport</keyword>
<keyword evidence="8 13" id="KW-0472">Membrane</keyword>
<feature type="transmembrane region" description="Helical" evidence="13">
    <location>
        <begin position="271"/>
        <end position="293"/>
    </location>
</feature>
<proteinExistence type="inferred from homology"/>
<organism evidence="15 16">
    <name type="scientific">Candidatus Nitrobium versatile</name>
    <dbReference type="NCBI Taxonomy" id="2884831"/>
    <lineage>
        <taxon>Bacteria</taxon>
        <taxon>Pseudomonadati</taxon>
        <taxon>Nitrospirota</taxon>
        <taxon>Nitrospiria</taxon>
        <taxon>Nitrospirales</taxon>
        <taxon>Nitrospiraceae</taxon>
        <taxon>Candidatus Nitrobium</taxon>
    </lineage>
</organism>
<evidence type="ECO:0000313" key="16">
    <source>
        <dbReference type="Proteomes" id="UP000705867"/>
    </source>
</evidence>
<feature type="transmembrane region" description="Helical" evidence="13">
    <location>
        <begin position="17"/>
        <end position="38"/>
    </location>
</feature>
<dbReference type="InterPro" id="IPR048634">
    <property type="entry name" value="SecD_SecF_C"/>
</dbReference>
<protein>
    <recommendedName>
        <fullName evidence="13">Protein-export membrane protein SecF</fullName>
    </recommendedName>
</protein>
<evidence type="ECO:0000256" key="5">
    <source>
        <dbReference type="ARBA" id="ARBA00022927"/>
    </source>
</evidence>
<feature type="transmembrane region" description="Helical" evidence="13">
    <location>
        <begin position="191"/>
        <end position="212"/>
    </location>
</feature>
<keyword evidence="3 13" id="KW-1003">Cell membrane</keyword>
<evidence type="ECO:0000256" key="10">
    <source>
        <dbReference type="ARBA" id="ARBA00060856"/>
    </source>
</evidence>
<accession>A0A953LXB6</accession>
<name>A0A953LXB6_9BACT</name>
<dbReference type="Gene3D" id="1.20.1640.10">
    <property type="entry name" value="Multidrug efflux transporter AcrB transmembrane domain"/>
    <property type="match status" value="1"/>
</dbReference>
<dbReference type="GO" id="GO:0005886">
    <property type="term" value="C:plasma membrane"/>
    <property type="evidence" value="ECO:0007669"/>
    <property type="project" value="UniProtKB-SubCell"/>
</dbReference>
<gene>
    <name evidence="13 15" type="primary">secF</name>
    <name evidence="15" type="ORF">K8I29_11390</name>
</gene>
<evidence type="ECO:0000256" key="3">
    <source>
        <dbReference type="ARBA" id="ARBA00022475"/>
    </source>
</evidence>
<comment type="caution">
    <text evidence="15">The sequence shown here is derived from an EMBL/GenBank/DDBJ whole genome shotgun (WGS) entry which is preliminary data.</text>
</comment>
<dbReference type="GO" id="GO:0015450">
    <property type="term" value="F:protein-transporting ATPase activity"/>
    <property type="evidence" value="ECO:0007669"/>
    <property type="project" value="InterPro"/>
</dbReference>
<feature type="transmembrane region" description="Helical" evidence="13">
    <location>
        <begin position="238"/>
        <end position="259"/>
    </location>
</feature>
<dbReference type="GO" id="GO:0065002">
    <property type="term" value="P:intracellular protein transmembrane transport"/>
    <property type="evidence" value="ECO:0007669"/>
    <property type="project" value="UniProtKB-UniRule"/>
</dbReference>
<keyword evidence="5 13" id="KW-0653">Protein transport</keyword>
<dbReference type="PRINTS" id="PR01755">
    <property type="entry name" value="SECFTRNLCASE"/>
</dbReference>
<dbReference type="InterPro" id="IPR055344">
    <property type="entry name" value="SecD_SecF_C_bact"/>
</dbReference>
<dbReference type="InterPro" id="IPR022645">
    <property type="entry name" value="SecD/SecF_bac"/>
</dbReference>
<dbReference type="Pfam" id="PF07549">
    <property type="entry name" value="Sec_GG"/>
    <property type="match status" value="1"/>
</dbReference>
<reference evidence="15" key="1">
    <citation type="journal article" date="2021" name="bioRxiv">
        <title>Unraveling nitrogen, sulfur and carbon metabolic pathways and microbial community transcriptional responses to substrate deprivation and toxicity stresses in a bioreactor mimicking anoxic brackish coastal sediment conditions.</title>
        <authorList>
            <person name="Martins P.D."/>
            <person name="Echeveste M.J."/>
            <person name="Arshad A."/>
            <person name="Kurth J."/>
            <person name="Ouboter H."/>
            <person name="Jetten M.S.M."/>
            <person name="Welte C.U."/>
        </authorList>
    </citation>
    <scope>NUCLEOTIDE SEQUENCE</scope>
    <source>
        <strain evidence="15">MAG_39</strain>
    </source>
</reference>
<feature type="domain" description="Protein export membrane protein SecD/SecF C-terminal" evidence="14">
    <location>
        <begin position="117"/>
        <end position="294"/>
    </location>
</feature>
<dbReference type="PANTHER" id="PTHR30081:SF8">
    <property type="entry name" value="PROTEIN TRANSLOCASE SUBUNIT SECF"/>
    <property type="match status" value="1"/>
</dbReference>
<feature type="transmembrane region" description="Helical" evidence="13">
    <location>
        <begin position="164"/>
        <end position="185"/>
    </location>
</feature>
<dbReference type="HAMAP" id="MF_01464_B">
    <property type="entry name" value="SecF_B"/>
    <property type="match status" value="1"/>
</dbReference>
<keyword evidence="6 13" id="KW-1133">Transmembrane helix</keyword>
<evidence type="ECO:0000256" key="2">
    <source>
        <dbReference type="ARBA" id="ARBA00022448"/>
    </source>
</evidence>
<evidence type="ECO:0000256" key="1">
    <source>
        <dbReference type="ARBA" id="ARBA00004651"/>
    </source>
</evidence>
<evidence type="ECO:0000256" key="8">
    <source>
        <dbReference type="ARBA" id="ARBA00023136"/>
    </source>
</evidence>
<feature type="transmembrane region" description="Helical" evidence="13">
    <location>
        <begin position="140"/>
        <end position="157"/>
    </location>
</feature>
<dbReference type="NCBIfam" id="TIGR00916">
    <property type="entry name" value="2A0604s01"/>
    <property type="match status" value="1"/>
</dbReference>
<dbReference type="Pfam" id="PF02355">
    <property type="entry name" value="SecD_SecF_C"/>
    <property type="match status" value="1"/>
</dbReference>
<evidence type="ECO:0000256" key="7">
    <source>
        <dbReference type="ARBA" id="ARBA00023010"/>
    </source>
</evidence>
<dbReference type="EMBL" id="JAIOIV010000090">
    <property type="protein sequence ID" value="MBZ0156796.1"/>
    <property type="molecule type" value="Genomic_DNA"/>
</dbReference>
<dbReference type="InterPro" id="IPR005665">
    <property type="entry name" value="SecF_bac"/>
</dbReference>
<dbReference type="PANTHER" id="PTHR30081">
    <property type="entry name" value="PROTEIN-EXPORT MEMBRANE PROTEIN SEC"/>
    <property type="match status" value="1"/>
</dbReference>
<dbReference type="GO" id="GO:0043952">
    <property type="term" value="P:protein transport by the Sec complex"/>
    <property type="evidence" value="ECO:0007669"/>
    <property type="project" value="UniProtKB-UniRule"/>
</dbReference>
<comment type="similarity">
    <text evidence="10">In the C-terminal section; belongs to the SecD/SecF family. SecF subfamily.</text>
</comment>
<dbReference type="AlphaFoldDB" id="A0A953LXB6"/>
<comment type="subunit">
    <text evidence="12">Part of the essential Sec protein translocation apparatus which comprises SecA, SecYEG and auxiliary proteins SecDF-YajC and YidC.</text>
</comment>
<comment type="function">
    <text evidence="9 13">Part of the Sec protein translocase complex. Interacts with the SecYEG preprotein conducting channel. SecDF uses the proton motive force (PMF) to complete protein translocation after the ATP-dependent function of SecA.</text>
</comment>
<dbReference type="Proteomes" id="UP000705867">
    <property type="component" value="Unassembled WGS sequence"/>
</dbReference>
<evidence type="ECO:0000256" key="13">
    <source>
        <dbReference type="HAMAP-Rule" id="MF_01464"/>
    </source>
</evidence>
<evidence type="ECO:0000256" key="11">
    <source>
        <dbReference type="ARBA" id="ARBA00061053"/>
    </source>
</evidence>
<comment type="similarity">
    <text evidence="11">In the N-terminal section; belongs to the SecD/SecF family. SecD subfamily.</text>
</comment>
<comment type="similarity">
    <text evidence="13">Belongs to the SecD/SecF family. SecF subfamily.</text>
</comment>
<dbReference type="GO" id="GO:0006605">
    <property type="term" value="P:protein targeting"/>
    <property type="evidence" value="ECO:0007669"/>
    <property type="project" value="UniProtKB-UniRule"/>
</dbReference>
<comment type="subcellular location">
    <subcellularLocation>
        <location evidence="1 13">Cell membrane</location>
        <topology evidence="1 13">Multi-pass membrane protein</topology>
    </subcellularLocation>
</comment>
<dbReference type="FunFam" id="1.20.1640.10:FF:000024">
    <property type="entry name" value="Multifunctional fusion protein"/>
    <property type="match status" value="1"/>
</dbReference>
<sequence>MELIKNTKIDFMGLRRYAFAVSGIFSLLGVIAIIQIALGNANLGVDFAGGTAVQIKFAQSVPLHNVRGALEEGGLRDFDLQDLPTENKILIRVKKEEERLGGASERITQVLNQKFADKKPVIESTTEIGPKVGSKLRQDALWATLVAVAGILLYVAWRFQFRFGVGATLATFHDVLAVMGIFYLLGKEFNLIILSALLTIAGYSLTDTVVIFDRIRENMKKYVKDPIDSIINRSVNEVLSRTIITALTTFLATLALYLFGGEVIHDFALAMLLGIIIGVYSSVFVASPMVIALGRVKRTGIAQQSKARA</sequence>
<dbReference type="InterPro" id="IPR022646">
    <property type="entry name" value="SecD/SecF_CS"/>
</dbReference>
<reference evidence="15" key="2">
    <citation type="submission" date="2021-08" db="EMBL/GenBank/DDBJ databases">
        <authorList>
            <person name="Dalcin Martins P."/>
        </authorList>
    </citation>
    <scope>NUCLEOTIDE SEQUENCE</scope>
    <source>
        <strain evidence="15">MAG_39</strain>
    </source>
</reference>
<evidence type="ECO:0000256" key="4">
    <source>
        <dbReference type="ARBA" id="ARBA00022692"/>
    </source>
</evidence>
<dbReference type="SUPFAM" id="SSF82866">
    <property type="entry name" value="Multidrug efflux transporter AcrB transmembrane domain"/>
    <property type="match status" value="1"/>
</dbReference>
<dbReference type="InterPro" id="IPR022813">
    <property type="entry name" value="SecD/SecF_arch_bac"/>
</dbReference>
<keyword evidence="4 13" id="KW-0812">Transmembrane</keyword>